<proteinExistence type="predicted"/>
<accession>A0A0C3B942</accession>
<protein>
    <submittedName>
        <fullName evidence="2">Uncharacterized protein</fullName>
    </submittedName>
</protein>
<reference evidence="3" key="2">
    <citation type="submission" date="2015-01" db="EMBL/GenBank/DDBJ databases">
        <title>Evolutionary Origins and Diversification of the Mycorrhizal Mutualists.</title>
        <authorList>
            <consortium name="DOE Joint Genome Institute"/>
            <consortium name="Mycorrhizal Genomics Consortium"/>
            <person name="Kohler A."/>
            <person name="Kuo A."/>
            <person name="Nagy L.G."/>
            <person name="Floudas D."/>
            <person name="Copeland A."/>
            <person name="Barry K.W."/>
            <person name="Cichocki N."/>
            <person name="Veneault-Fourrey C."/>
            <person name="LaButti K."/>
            <person name="Lindquist E.A."/>
            <person name="Lipzen A."/>
            <person name="Lundell T."/>
            <person name="Morin E."/>
            <person name="Murat C."/>
            <person name="Riley R."/>
            <person name="Ohm R."/>
            <person name="Sun H."/>
            <person name="Tunlid A."/>
            <person name="Henrissat B."/>
            <person name="Grigoriev I.V."/>
            <person name="Hibbett D.S."/>
            <person name="Martin F."/>
        </authorList>
    </citation>
    <scope>NUCLEOTIDE SEQUENCE [LARGE SCALE GENOMIC DNA]</scope>
    <source>
        <strain evidence="3">F 1598</strain>
    </source>
</reference>
<gene>
    <name evidence="2" type="ORF">PILCRDRAFT_14922</name>
</gene>
<dbReference type="HOGENOM" id="CLU_241638_0_0_1"/>
<keyword evidence="3" id="KW-1185">Reference proteome</keyword>
<reference evidence="2 3" key="1">
    <citation type="submission" date="2014-04" db="EMBL/GenBank/DDBJ databases">
        <authorList>
            <consortium name="DOE Joint Genome Institute"/>
            <person name="Kuo A."/>
            <person name="Tarkka M."/>
            <person name="Buscot F."/>
            <person name="Kohler A."/>
            <person name="Nagy L.G."/>
            <person name="Floudas D."/>
            <person name="Copeland A."/>
            <person name="Barry K.W."/>
            <person name="Cichocki N."/>
            <person name="Veneault-Fourrey C."/>
            <person name="LaButti K."/>
            <person name="Lindquist E.A."/>
            <person name="Lipzen A."/>
            <person name="Lundell T."/>
            <person name="Morin E."/>
            <person name="Murat C."/>
            <person name="Sun H."/>
            <person name="Tunlid A."/>
            <person name="Henrissat B."/>
            <person name="Grigoriev I.V."/>
            <person name="Hibbett D.S."/>
            <person name="Martin F."/>
            <person name="Nordberg H.P."/>
            <person name="Cantor M.N."/>
            <person name="Hua S.X."/>
        </authorList>
    </citation>
    <scope>NUCLEOTIDE SEQUENCE [LARGE SCALE GENOMIC DNA]</scope>
    <source>
        <strain evidence="2 3">F 1598</strain>
    </source>
</reference>
<evidence type="ECO:0000313" key="3">
    <source>
        <dbReference type="Proteomes" id="UP000054166"/>
    </source>
</evidence>
<dbReference type="EMBL" id="KN833072">
    <property type="protein sequence ID" value="KIM73852.1"/>
    <property type="molecule type" value="Genomic_DNA"/>
</dbReference>
<feature type="region of interest" description="Disordered" evidence="1">
    <location>
        <begin position="1134"/>
        <end position="1155"/>
    </location>
</feature>
<evidence type="ECO:0000313" key="2">
    <source>
        <dbReference type="EMBL" id="KIM73852.1"/>
    </source>
</evidence>
<evidence type="ECO:0000256" key="1">
    <source>
        <dbReference type="SAM" id="MobiDB-lite"/>
    </source>
</evidence>
<dbReference type="OrthoDB" id="2549237at2759"/>
<sequence length="1663" mass="186327">MTFTLTQLLIDVDQLPPGERKRKLVAFALSHFKEDQAGLRQELDVKLDAFQIVPGDYALLLHTTQSLPWAMDVLRTSLYPAIVTKAVDILGKAWRKDPLTVENIFGSKGSKDLVQLIDTTLPRYATARLFKLFGTVPRVSSAHSSTVDDILSAIFPFLSKDRPTPLTRYARSSLIVLFTAASPSVVMAIVKRCATWLNKSTWNRLTESRPELVEEILLYQVRSSRRSDGVEGDLVAQKEWNIEIIRALVKKQNDSAFFNRFLDQYVSETLQDVEAPDFFGTKPSKRAHFLFELMAFILRKRTDPKQMLRTAVVFCETLTKLVDAGACDKWTWETARPFLDIACHQFGKSPDQWSLEKIQESSAQTTATGFLLAVFRKQSYSPQTFSLPDSTLIHFLRRLPLPARLPFLNLLYITQTSESLIDTPSNPLTYPPCSAFLLSLLCPPHGRALLEVGTKARGELFLSSKTQHSYTKLHDFSRLSVADATSPMLFAIWAGAEQSVLGHHATQLGQVKDATLRDVEAYKMRAMRSRDDRANLVTAALTLSVLSRSPSLFVDTLSWAVERYAKDPETGPSILSWVTDEYHDGQYIIDFLSGPVGLYASHRTRGKLTKAMLLAWCTKTNETFGLLLNLLRVWVSEPSYVSSMQRKYSRIGSLLFKVVERRSALIDIIFPVLMGDLVSLGDAFLSPLVEHWMEWVKFKVQTHPDTLGFNAIHSTPCMFWQKLTVHERTLPAVLSFMDKVGHAREQLYEEERRKLPDANIAVESRRRQLLGSSRHILPFGLIIKGSGITNRYCRCTHLPNQLKNYVESIVVPGRKEISATLDDQADRLDWHPTQFSTALESYLVYSKDKSEIDGKILKLLQLYGPSNTQRDLRAVILRSDLVQSCLWSREALDGQVRAWLPDFPAADRSTNVDFNPLLLMPPNIGTDDRGAKLMVALREPEEDDEFVLKSFLAPFNRDDLSIGGASTNTVHRLAVLVVAWILTMLKVPRSAIAEAGAGPVDYAIQKVRFSQGFLDIYDHSLAAGCTELDRSMLPCYLLHLVLPFVSLREVDSFVRVVFSATKTPTSEAVSMAILEAVRRLGIPHLASEQALNVLEDVEASSWHRQTVTTGTVNLCRPLAARDLINRLLTYTQERHQQQKERHKTASTGTTESSDRRPLLKMSTHKMVMQHLQIVVQQGSIDASFVKRSAEAGLLEVPPAIRSYVVDVLARIVQDSFVTAREGEDQGGNWDVLRPFIAAAQRLSENIPFSDEQWAAARAGEIPMPDIVEERHIAASLLSRDSFSMPLPLKQAWAEKVVEPIVTGHVEMRTMWLKTAVLGEGGSPNLAIPITATYSSGMPTISSFITFGPYLPAHHKAHLQLLEDDALRFLARGPCQALRDLVDKNHSAGWERESYGKHVMQLTASAISEATESGSQAMSAIAGMMFKPNMLPGFIENVISSLKRIGMTLLQPENMSIHANQKAVVPFSSFTRFVTTHLAPPSKDTLDPKIVALLQEYLSLAEGFERKKSAESLNGGACYWRVIMILKLLSLHITTNMPTGDANDHWIETRARQLAELVKQVADGGWYHVHFPQSFESYLRLPRVEDVIPVSLALTRAPNCPTETGWHRALCFHTAATLLRAKQSAINASPAALRQLHGLREVWQNNDPDGSIGWLSLSWHDHNV</sequence>
<name>A0A0C3B942_PILCF</name>
<dbReference type="Proteomes" id="UP000054166">
    <property type="component" value="Unassembled WGS sequence"/>
</dbReference>
<dbReference type="InParanoid" id="A0A0C3B942"/>
<organism evidence="2 3">
    <name type="scientific">Piloderma croceum (strain F 1598)</name>
    <dbReference type="NCBI Taxonomy" id="765440"/>
    <lineage>
        <taxon>Eukaryota</taxon>
        <taxon>Fungi</taxon>
        <taxon>Dikarya</taxon>
        <taxon>Basidiomycota</taxon>
        <taxon>Agaricomycotina</taxon>
        <taxon>Agaricomycetes</taxon>
        <taxon>Agaricomycetidae</taxon>
        <taxon>Atheliales</taxon>
        <taxon>Atheliaceae</taxon>
        <taxon>Piloderma</taxon>
    </lineage>
</organism>